<keyword evidence="3" id="KW-0547">Nucleotide-binding</keyword>
<dbReference type="Proteomes" id="UP000634919">
    <property type="component" value="Unassembled WGS sequence"/>
</dbReference>
<dbReference type="InterPro" id="IPR003593">
    <property type="entry name" value="AAA+_ATPase"/>
</dbReference>
<keyword evidence="1" id="KW-0813">Transport</keyword>
<evidence type="ECO:0000313" key="8">
    <source>
        <dbReference type="EMBL" id="MBD7961061.1"/>
    </source>
</evidence>
<dbReference type="PROSITE" id="PS00211">
    <property type="entry name" value="ABC_TRANSPORTER_1"/>
    <property type="match status" value="1"/>
</dbReference>
<dbReference type="SUPFAM" id="SSF52540">
    <property type="entry name" value="P-loop containing nucleoside triphosphate hydrolases"/>
    <property type="match status" value="1"/>
</dbReference>
<evidence type="ECO:0000256" key="2">
    <source>
        <dbReference type="ARBA" id="ARBA00022475"/>
    </source>
</evidence>
<protein>
    <submittedName>
        <fullName evidence="8">ABC transporter ATP-binding protein</fullName>
    </submittedName>
</protein>
<name>A0ABR8SC54_9BURK</name>
<keyword evidence="9" id="KW-1185">Reference proteome</keyword>
<dbReference type="Gene3D" id="3.40.50.300">
    <property type="entry name" value="P-loop containing nucleotide triphosphate hydrolases"/>
    <property type="match status" value="1"/>
</dbReference>
<evidence type="ECO:0000313" key="9">
    <source>
        <dbReference type="Proteomes" id="UP000634919"/>
    </source>
</evidence>
<dbReference type="RefSeq" id="WP_191723456.1">
    <property type="nucleotide sequence ID" value="NZ_JACSQK010000005.1"/>
</dbReference>
<accession>A0ABR8SC54</accession>
<evidence type="ECO:0000256" key="4">
    <source>
        <dbReference type="ARBA" id="ARBA00022840"/>
    </source>
</evidence>
<keyword evidence="4 8" id="KW-0067">ATP-binding</keyword>
<dbReference type="CDD" id="cd03214">
    <property type="entry name" value="ABC_Iron-Siderophores_B12_Hemin"/>
    <property type="match status" value="1"/>
</dbReference>
<evidence type="ECO:0000256" key="3">
    <source>
        <dbReference type="ARBA" id="ARBA00022741"/>
    </source>
</evidence>
<feature type="domain" description="ABC transporter" evidence="7">
    <location>
        <begin position="13"/>
        <end position="242"/>
    </location>
</feature>
<organism evidence="8 9">
    <name type="scientific">Comamonas avium</name>
    <dbReference type="NCBI Taxonomy" id="2762231"/>
    <lineage>
        <taxon>Bacteria</taxon>
        <taxon>Pseudomonadati</taxon>
        <taxon>Pseudomonadota</taxon>
        <taxon>Betaproteobacteria</taxon>
        <taxon>Burkholderiales</taxon>
        <taxon>Comamonadaceae</taxon>
        <taxon>Comamonas</taxon>
    </lineage>
</organism>
<keyword evidence="2" id="KW-0472">Membrane</keyword>
<reference evidence="8 9" key="1">
    <citation type="submission" date="2020-08" db="EMBL/GenBank/DDBJ databases">
        <title>A Genomic Blueprint of the Chicken Gut Microbiome.</title>
        <authorList>
            <person name="Gilroy R."/>
            <person name="Ravi A."/>
            <person name="Getino M."/>
            <person name="Pursley I."/>
            <person name="Horton D.L."/>
            <person name="Alikhan N.-F."/>
            <person name="Baker D."/>
            <person name="Gharbi K."/>
            <person name="Hall N."/>
            <person name="Watson M."/>
            <person name="Adriaenssens E.M."/>
            <person name="Foster-Nyarko E."/>
            <person name="Jarju S."/>
            <person name="Secka A."/>
            <person name="Antonio M."/>
            <person name="Oren A."/>
            <person name="Chaudhuri R."/>
            <person name="La Ragione R.M."/>
            <person name="Hildebrand F."/>
            <person name="Pallen M.J."/>
        </authorList>
    </citation>
    <scope>NUCLEOTIDE SEQUENCE [LARGE SCALE GENOMIC DNA]</scope>
    <source>
        <strain evidence="8 9">Sa2CVA6</strain>
    </source>
</reference>
<evidence type="ECO:0000259" key="7">
    <source>
        <dbReference type="PROSITE" id="PS50893"/>
    </source>
</evidence>
<keyword evidence="2" id="KW-1003">Cell membrane</keyword>
<evidence type="ECO:0000256" key="6">
    <source>
        <dbReference type="ARBA" id="ARBA00037066"/>
    </source>
</evidence>
<dbReference type="Pfam" id="PF00005">
    <property type="entry name" value="ABC_tran"/>
    <property type="match status" value="1"/>
</dbReference>
<keyword evidence="5" id="KW-1278">Translocase</keyword>
<gene>
    <name evidence="8" type="ORF">H9646_11235</name>
</gene>
<comment type="function">
    <text evidence="6">Part of the ABC transporter complex HmuTUV involved in hemin import. Responsible for energy coupling to the transport system.</text>
</comment>
<dbReference type="InterPro" id="IPR003439">
    <property type="entry name" value="ABC_transporter-like_ATP-bd"/>
</dbReference>
<evidence type="ECO:0000256" key="5">
    <source>
        <dbReference type="ARBA" id="ARBA00022967"/>
    </source>
</evidence>
<dbReference type="PANTHER" id="PTHR42794">
    <property type="entry name" value="HEMIN IMPORT ATP-BINDING PROTEIN HMUV"/>
    <property type="match status" value="1"/>
</dbReference>
<sequence>MSQATSSHACAALEIRDLTVRYRQRAVLHGLTLPALQPGRVLALVGPNGAGKSTLLRALAGLIPATGLAALGKHELLTLLPSTRAEMVSFMPQHVPPGTTMTVLEATLVATHGLHMHQPLEQSLQVLQQLGIAHLAMQALSSLSGGQRQMAALAQAVVRNCPVLLLDEPVSALDLAHQWQVLHSVQSLARAGRIVCMVLHDLTLAAQWADDIALLQGGQLLAFGPPQLAITPELLRTAYGVHSRVRHCEQGRMYVMVDGLATPPSSLSPTPLAQQELR</sequence>
<dbReference type="InterPro" id="IPR017871">
    <property type="entry name" value="ABC_transporter-like_CS"/>
</dbReference>
<dbReference type="InterPro" id="IPR027417">
    <property type="entry name" value="P-loop_NTPase"/>
</dbReference>
<dbReference type="GO" id="GO:0005524">
    <property type="term" value="F:ATP binding"/>
    <property type="evidence" value="ECO:0007669"/>
    <property type="project" value="UniProtKB-KW"/>
</dbReference>
<proteinExistence type="predicted"/>
<comment type="caution">
    <text evidence="8">The sequence shown here is derived from an EMBL/GenBank/DDBJ whole genome shotgun (WGS) entry which is preliminary data.</text>
</comment>
<dbReference type="EMBL" id="JACSQK010000005">
    <property type="protein sequence ID" value="MBD7961061.1"/>
    <property type="molecule type" value="Genomic_DNA"/>
</dbReference>
<evidence type="ECO:0000256" key="1">
    <source>
        <dbReference type="ARBA" id="ARBA00022448"/>
    </source>
</evidence>
<dbReference type="PANTHER" id="PTHR42794:SF1">
    <property type="entry name" value="HEMIN IMPORT ATP-BINDING PROTEIN HMUV"/>
    <property type="match status" value="1"/>
</dbReference>
<dbReference type="SMART" id="SM00382">
    <property type="entry name" value="AAA"/>
    <property type="match status" value="1"/>
</dbReference>
<dbReference type="PROSITE" id="PS50893">
    <property type="entry name" value="ABC_TRANSPORTER_2"/>
    <property type="match status" value="1"/>
</dbReference>